<evidence type="ECO:0000313" key="3">
    <source>
        <dbReference type="Proteomes" id="UP000234331"/>
    </source>
</evidence>
<dbReference type="Proteomes" id="UP000234331">
    <property type="component" value="Unassembled WGS sequence"/>
</dbReference>
<reference evidence="2 3" key="1">
    <citation type="submission" date="2017-06" db="EMBL/GenBank/DDBJ databases">
        <authorList>
            <person name="Kim H.J."/>
            <person name="Triplett B.A."/>
        </authorList>
    </citation>
    <scope>NUCLEOTIDE SEQUENCE [LARGE SCALE GENOMIC DNA]</scope>
    <source>
        <strain evidence="2">FRACA_ARgP5</strain>
    </source>
</reference>
<feature type="compositionally biased region" description="Basic residues" evidence="1">
    <location>
        <begin position="96"/>
        <end position="120"/>
    </location>
</feature>
<proteinExistence type="predicted"/>
<dbReference type="EMBL" id="FZMO01000536">
    <property type="protein sequence ID" value="SNQ51415.1"/>
    <property type="molecule type" value="Genomic_DNA"/>
</dbReference>
<sequence length="191" mass="19745">MMSGFVVRLLVMLGGRTREIVSVSRDRPPGGSVRALGRPVGRPVPDDAAPAGVAGEDTAAALNVRVAEPASPSRVPDPPARAVPDADIGGPDARSRSRPSPRSRSRPSPRSRSRSFRRSRSFPAAVPARPETAERPAEPGRCGSADVSVAVDSLVVAEDFAAVDAPVESEAAADEAVDDRDPEPVADGVAS</sequence>
<name>A0A2I2L0H5_9ACTN</name>
<gene>
    <name evidence="2" type="ORF">FRACA_70031</name>
</gene>
<protein>
    <submittedName>
        <fullName evidence="2">Uncharacterized protein</fullName>
    </submittedName>
</protein>
<evidence type="ECO:0000313" key="2">
    <source>
        <dbReference type="EMBL" id="SNQ51415.1"/>
    </source>
</evidence>
<feature type="region of interest" description="Disordered" evidence="1">
    <location>
        <begin position="163"/>
        <end position="191"/>
    </location>
</feature>
<keyword evidence="3" id="KW-1185">Reference proteome</keyword>
<evidence type="ECO:0000256" key="1">
    <source>
        <dbReference type="SAM" id="MobiDB-lite"/>
    </source>
</evidence>
<organism evidence="2 3">
    <name type="scientific">Frankia canadensis</name>
    <dbReference type="NCBI Taxonomy" id="1836972"/>
    <lineage>
        <taxon>Bacteria</taxon>
        <taxon>Bacillati</taxon>
        <taxon>Actinomycetota</taxon>
        <taxon>Actinomycetes</taxon>
        <taxon>Frankiales</taxon>
        <taxon>Frankiaceae</taxon>
        <taxon>Frankia</taxon>
    </lineage>
</organism>
<feature type="region of interest" description="Disordered" evidence="1">
    <location>
        <begin position="22"/>
        <end position="144"/>
    </location>
</feature>
<feature type="compositionally biased region" description="Acidic residues" evidence="1">
    <location>
        <begin position="171"/>
        <end position="181"/>
    </location>
</feature>
<dbReference type="AlphaFoldDB" id="A0A2I2L0H5"/>
<accession>A0A2I2L0H5</accession>
<feature type="compositionally biased region" description="Low complexity" evidence="1">
    <location>
        <begin position="39"/>
        <end position="57"/>
    </location>
</feature>